<reference evidence="2" key="3">
    <citation type="submission" date="2025-09" db="UniProtKB">
        <authorList>
            <consortium name="Ensembl"/>
        </authorList>
    </citation>
    <scope>IDENTIFICATION</scope>
</reference>
<organism evidence="2 3">
    <name type="scientific">Oncorhynchus mykiss</name>
    <name type="common">Rainbow trout</name>
    <name type="synonym">Salmo gairdneri</name>
    <dbReference type="NCBI Taxonomy" id="8022"/>
    <lineage>
        <taxon>Eukaryota</taxon>
        <taxon>Metazoa</taxon>
        <taxon>Chordata</taxon>
        <taxon>Craniata</taxon>
        <taxon>Vertebrata</taxon>
        <taxon>Euteleostomi</taxon>
        <taxon>Actinopterygii</taxon>
        <taxon>Neopterygii</taxon>
        <taxon>Teleostei</taxon>
        <taxon>Protacanthopterygii</taxon>
        <taxon>Salmoniformes</taxon>
        <taxon>Salmonidae</taxon>
        <taxon>Salmoninae</taxon>
        <taxon>Oncorhynchus</taxon>
    </lineage>
</organism>
<dbReference type="GO" id="GO:0006355">
    <property type="term" value="P:regulation of DNA-templated transcription"/>
    <property type="evidence" value="ECO:0007669"/>
    <property type="project" value="InterPro"/>
</dbReference>
<dbReference type="Ensembl" id="ENSOMYT00000146157.1">
    <property type="protein sequence ID" value="ENSOMYP00000124392.1"/>
    <property type="gene ID" value="ENSOMYG00000000994.2"/>
</dbReference>
<evidence type="ECO:0000313" key="2">
    <source>
        <dbReference type="Ensembl" id="ENSOMYP00000124392.1"/>
    </source>
</evidence>
<reference evidence="2" key="1">
    <citation type="submission" date="2020-07" db="EMBL/GenBank/DDBJ databases">
        <title>A long reads based de novo assembly of the rainbow trout Arlee double haploid line genome.</title>
        <authorList>
            <person name="Gao G."/>
            <person name="Palti Y."/>
        </authorList>
    </citation>
    <scope>NUCLEOTIDE SEQUENCE [LARGE SCALE GENOMIC DNA]</scope>
</reference>
<dbReference type="PRINTS" id="PR00049">
    <property type="entry name" value="WILMSTUMOUR"/>
</dbReference>
<dbReference type="Pfam" id="PF02165">
    <property type="entry name" value="WT1"/>
    <property type="match status" value="1"/>
</dbReference>
<dbReference type="GO" id="GO:0003677">
    <property type="term" value="F:DNA binding"/>
    <property type="evidence" value="ECO:0007669"/>
    <property type="project" value="UniProtKB-KW"/>
</dbReference>
<accession>A0A8K9WWN5</accession>
<name>A0A8K9WWN5_ONCMY</name>
<dbReference type="GO" id="GO:0005634">
    <property type="term" value="C:nucleus"/>
    <property type="evidence" value="ECO:0007669"/>
    <property type="project" value="UniProtKB-SubCell"/>
</dbReference>
<dbReference type="InterPro" id="IPR000976">
    <property type="entry name" value="Wilms_tumour_N"/>
</dbReference>
<sequence>MGSDVRDLNALLPPVPALPGGNGNCTLPVSSAPQWGPVLDFHTGAPYSSLAPHSFIKQEPSWSSGDPQEDPHCGLSAFTLHFSGQFTGTGACRYGAFGAPPPPSQPPPSQPRMFSNAPYLTNCMDTQPSSRNQGYSAFDGATNYGHTPTHHSQFLSHSFKDENSLAQQTSMGEQPYSVPPPVYGCHTPSDSCTGSQALLLRNPYNSSDNLYQMASQLECMAWNPVSTLASTIKSHATGYESDPNPPMVYSCSTQYRIHTHGIFRGMQVSSLLSHPRHLQRHAGQFSPLTPTASSEACRSVLSSHTHGIFRGMQVSSLLSHPRHLQRHAGQFSPLTPTASSEACRSVLFSHTHCIFRGMQVSSLLSHPRYLQRHAGQFSPLTPTASSEACRSVLSSHTHGIFRGMQVSSLLSHPRHLQRHAGQFSSLTPTASSEACRSVLSFNTHGIFRGMQVSSLLSHPWHLQRHAGQFSPLTPTASSEACRSVLSSHGFFTPRSHSDSYSPYITFLMCLGPRSAQGAQTHILA</sequence>
<evidence type="ECO:0000313" key="3">
    <source>
        <dbReference type="Proteomes" id="UP000694395"/>
    </source>
</evidence>
<keyword evidence="3" id="KW-1185">Reference proteome</keyword>
<gene>
    <name evidence="2" type="primary">wt-t1b</name>
</gene>
<dbReference type="AlphaFoldDB" id="A0A8K9WWN5"/>
<dbReference type="GO" id="GO:0005737">
    <property type="term" value="C:cytoplasm"/>
    <property type="evidence" value="ECO:0007669"/>
    <property type="project" value="UniProtKB-SubCell"/>
</dbReference>
<dbReference type="Proteomes" id="UP000694395">
    <property type="component" value="Chromosome 2"/>
</dbReference>
<protein>
    <submittedName>
        <fullName evidence="2">Wilms' tumor suppressor 1b variant</fullName>
    </submittedName>
</protein>
<evidence type="ECO:0000259" key="1">
    <source>
        <dbReference type="Pfam" id="PF02165"/>
    </source>
</evidence>
<proteinExistence type="predicted"/>
<feature type="domain" description="Wilm's tumour protein N-terminal" evidence="1">
    <location>
        <begin position="1"/>
        <end position="267"/>
    </location>
</feature>
<dbReference type="GeneTree" id="ENSGT00940000156734"/>
<reference evidence="2" key="2">
    <citation type="submission" date="2025-08" db="UniProtKB">
        <authorList>
            <consortium name="Ensembl"/>
        </authorList>
    </citation>
    <scope>IDENTIFICATION</scope>
</reference>